<accession>A0AAD7JMX2</accession>
<dbReference type="PANTHER" id="PTHR12714">
    <property type="entry name" value="PROTEIN-S ISOPRENYLCYSTEINE O-METHYLTRANSFERASE"/>
    <property type="match status" value="1"/>
</dbReference>
<evidence type="ECO:0000313" key="8">
    <source>
        <dbReference type="Proteomes" id="UP001215280"/>
    </source>
</evidence>
<sequence>MLTSALFKLLVLPAVLIAHHYTTSPPVGPPGPNDRVYSWQIFDRCARVVGLICQLFVVFSLICESFLAVSIAFSGPMSPASSGVENTLCPHPRADLTALATVSPLYLLALVIVFVGCIGRLWCYNALGHLFTYEVTLRPSHTLVTHGLYRWVRHPGYTSLFAHLAGMILLHMAPGGWNHECGIMNSMYAWFVGGWFFVIVFSVISLSRRGEVEDSILRAEFGIKWEQYRSAVPYKFVPGVI</sequence>
<gene>
    <name evidence="7" type="ORF">DFH07DRAFT_808229</name>
</gene>
<evidence type="ECO:0000256" key="1">
    <source>
        <dbReference type="ARBA" id="ARBA00004141"/>
    </source>
</evidence>
<organism evidence="7 8">
    <name type="scientific">Mycena maculata</name>
    <dbReference type="NCBI Taxonomy" id="230809"/>
    <lineage>
        <taxon>Eukaryota</taxon>
        <taxon>Fungi</taxon>
        <taxon>Dikarya</taxon>
        <taxon>Basidiomycota</taxon>
        <taxon>Agaricomycotina</taxon>
        <taxon>Agaricomycetes</taxon>
        <taxon>Agaricomycetidae</taxon>
        <taxon>Agaricales</taxon>
        <taxon>Marasmiineae</taxon>
        <taxon>Mycenaceae</taxon>
        <taxon>Mycena</taxon>
    </lineage>
</organism>
<feature type="chain" id="PRO_5042214281" description="Protein-S-isoprenylcysteine O-methyltransferase" evidence="6">
    <location>
        <begin position="19"/>
        <end position="241"/>
    </location>
</feature>
<keyword evidence="5" id="KW-0489">Methyltransferase</keyword>
<dbReference type="Pfam" id="PF04140">
    <property type="entry name" value="ICMT"/>
    <property type="match status" value="1"/>
</dbReference>
<dbReference type="GO" id="GO:0004671">
    <property type="term" value="F:protein C-terminal S-isoprenylcysteine carboxyl O-methyltransferase activity"/>
    <property type="evidence" value="ECO:0007669"/>
    <property type="project" value="UniProtKB-EC"/>
</dbReference>
<comment type="caution">
    <text evidence="7">The sequence shown here is derived from an EMBL/GenBank/DDBJ whole genome shotgun (WGS) entry which is preliminary data.</text>
</comment>
<keyword evidence="6" id="KW-0732">Signal</keyword>
<proteinExistence type="inferred from homology"/>
<keyword evidence="4 5" id="KW-0472">Membrane</keyword>
<dbReference type="EC" id="2.1.1.100" evidence="5"/>
<keyword evidence="5" id="KW-0949">S-adenosyl-L-methionine</keyword>
<keyword evidence="8" id="KW-1185">Reference proteome</keyword>
<evidence type="ECO:0000256" key="6">
    <source>
        <dbReference type="SAM" id="SignalP"/>
    </source>
</evidence>
<evidence type="ECO:0000256" key="2">
    <source>
        <dbReference type="ARBA" id="ARBA00022692"/>
    </source>
</evidence>
<protein>
    <recommendedName>
        <fullName evidence="5">Protein-S-isoprenylcysteine O-methyltransferase</fullName>
        <ecNumber evidence="5">2.1.1.100</ecNumber>
    </recommendedName>
</protein>
<evidence type="ECO:0000256" key="4">
    <source>
        <dbReference type="ARBA" id="ARBA00023136"/>
    </source>
</evidence>
<evidence type="ECO:0000313" key="7">
    <source>
        <dbReference type="EMBL" id="KAJ7767960.1"/>
    </source>
</evidence>
<dbReference type="AlphaFoldDB" id="A0AAD7JMX2"/>
<feature type="transmembrane region" description="Helical" evidence="5">
    <location>
        <begin position="157"/>
        <end position="175"/>
    </location>
</feature>
<comment type="catalytic activity">
    <reaction evidence="5">
        <text>[protein]-C-terminal S-[(2E,6E)-farnesyl]-L-cysteine + S-adenosyl-L-methionine = [protein]-C-terminal S-[(2E,6E)-farnesyl]-L-cysteine methyl ester + S-adenosyl-L-homocysteine</text>
        <dbReference type="Rhea" id="RHEA:21672"/>
        <dbReference type="Rhea" id="RHEA-COMP:12125"/>
        <dbReference type="Rhea" id="RHEA-COMP:12126"/>
        <dbReference type="ChEBI" id="CHEBI:57856"/>
        <dbReference type="ChEBI" id="CHEBI:59789"/>
        <dbReference type="ChEBI" id="CHEBI:90510"/>
        <dbReference type="ChEBI" id="CHEBI:90511"/>
        <dbReference type="EC" id="2.1.1.100"/>
    </reaction>
</comment>
<dbReference type="GO" id="GO:0032259">
    <property type="term" value="P:methylation"/>
    <property type="evidence" value="ECO:0007669"/>
    <property type="project" value="UniProtKB-KW"/>
</dbReference>
<evidence type="ECO:0000256" key="3">
    <source>
        <dbReference type="ARBA" id="ARBA00022989"/>
    </source>
</evidence>
<dbReference type="InterPro" id="IPR007269">
    <property type="entry name" value="ICMT_MeTrfase"/>
</dbReference>
<feature type="signal peptide" evidence="6">
    <location>
        <begin position="1"/>
        <end position="18"/>
    </location>
</feature>
<dbReference type="Proteomes" id="UP001215280">
    <property type="component" value="Unassembled WGS sequence"/>
</dbReference>
<feature type="transmembrane region" description="Helical" evidence="5">
    <location>
        <begin position="105"/>
        <end position="123"/>
    </location>
</feature>
<comment type="subcellular location">
    <subcellularLocation>
        <location evidence="5">Endoplasmic reticulum membrane</location>
        <topology evidence="5">Multi-pass membrane protein</topology>
    </subcellularLocation>
    <subcellularLocation>
        <location evidence="1">Membrane</location>
        <topology evidence="1">Multi-pass membrane protein</topology>
    </subcellularLocation>
</comment>
<keyword evidence="5" id="KW-0808">Transferase</keyword>
<dbReference type="PANTHER" id="PTHR12714:SF9">
    <property type="entry name" value="PROTEIN-S-ISOPRENYLCYSTEINE O-METHYLTRANSFERASE"/>
    <property type="match status" value="1"/>
</dbReference>
<keyword evidence="3 5" id="KW-1133">Transmembrane helix</keyword>
<feature type="transmembrane region" description="Helical" evidence="5">
    <location>
        <begin position="187"/>
        <end position="206"/>
    </location>
</feature>
<dbReference type="GO" id="GO:0005789">
    <property type="term" value="C:endoplasmic reticulum membrane"/>
    <property type="evidence" value="ECO:0007669"/>
    <property type="project" value="UniProtKB-SubCell"/>
</dbReference>
<name>A0AAD7JMX2_9AGAR</name>
<evidence type="ECO:0000256" key="5">
    <source>
        <dbReference type="RuleBase" id="RU362022"/>
    </source>
</evidence>
<reference evidence="7" key="1">
    <citation type="submission" date="2023-03" db="EMBL/GenBank/DDBJ databases">
        <title>Massive genome expansion in bonnet fungi (Mycena s.s.) driven by repeated elements and novel gene families across ecological guilds.</title>
        <authorList>
            <consortium name="Lawrence Berkeley National Laboratory"/>
            <person name="Harder C.B."/>
            <person name="Miyauchi S."/>
            <person name="Viragh M."/>
            <person name="Kuo A."/>
            <person name="Thoen E."/>
            <person name="Andreopoulos B."/>
            <person name="Lu D."/>
            <person name="Skrede I."/>
            <person name="Drula E."/>
            <person name="Henrissat B."/>
            <person name="Morin E."/>
            <person name="Kohler A."/>
            <person name="Barry K."/>
            <person name="LaButti K."/>
            <person name="Morin E."/>
            <person name="Salamov A."/>
            <person name="Lipzen A."/>
            <person name="Mereny Z."/>
            <person name="Hegedus B."/>
            <person name="Baldrian P."/>
            <person name="Stursova M."/>
            <person name="Weitz H."/>
            <person name="Taylor A."/>
            <person name="Grigoriev I.V."/>
            <person name="Nagy L.G."/>
            <person name="Martin F."/>
            <person name="Kauserud H."/>
        </authorList>
    </citation>
    <scope>NUCLEOTIDE SEQUENCE</scope>
    <source>
        <strain evidence="7">CBHHK188m</strain>
    </source>
</reference>
<feature type="transmembrane region" description="Helical" evidence="5">
    <location>
        <begin position="48"/>
        <end position="73"/>
    </location>
</feature>
<dbReference type="Gene3D" id="1.20.120.1630">
    <property type="match status" value="1"/>
</dbReference>
<keyword evidence="5" id="KW-0256">Endoplasmic reticulum</keyword>
<dbReference type="EMBL" id="JARJLG010000029">
    <property type="protein sequence ID" value="KAJ7767960.1"/>
    <property type="molecule type" value="Genomic_DNA"/>
</dbReference>
<comment type="similarity">
    <text evidence="5">Belongs to the class VI-like SAM-binding methyltransferase superfamily. Isoprenylcysteine carboxyl methyltransferase family.</text>
</comment>
<keyword evidence="2 5" id="KW-0812">Transmembrane</keyword>